<feature type="domain" description="Glycerol-3-phosphate dehydrogenase NAD-dependent N-terminal" evidence="18">
    <location>
        <begin position="3"/>
        <end position="157"/>
    </location>
</feature>
<dbReference type="FunFam" id="3.40.50.720:FF:000019">
    <property type="entry name" value="Glycerol-3-phosphate dehydrogenase [NAD(P)+]"/>
    <property type="match status" value="1"/>
</dbReference>
<dbReference type="GO" id="GO:0006650">
    <property type="term" value="P:glycerophospholipid metabolic process"/>
    <property type="evidence" value="ECO:0007669"/>
    <property type="project" value="UniProtKB-UniRule"/>
</dbReference>
<dbReference type="InterPro" id="IPR013328">
    <property type="entry name" value="6PGD_dom2"/>
</dbReference>
<comment type="catalytic activity">
    <reaction evidence="13">
        <text>sn-glycerol 3-phosphate + NAD(+) = dihydroxyacetone phosphate + NADH + H(+)</text>
        <dbReference type="Rhea" id="RHEA:11092"/>
        <dbReference type="ChEBI" id="CHEBI:15378"/>
        <dbReference type="ChEBI" id="CHEBI:57540"/>
        <dbReference type="ChEBI" id="CHEBI:57597"/>
        <dbReference type="ChEBI" id="CHEBI:57642"/>
        <dbReference type="ChEBI" id="CHEBI:57945"/>
        <dbReference type="EC" id="1.1.1.94"/>
    </reaction>
</comment>
<dbReference type="NCBIfam" id="NF000942">
    <property type="entry name" value="PRK00094.1-4"/>
    <property type="match status" value="1"/>
</dbReference>
<dbReference type="KEGG" id="eha:Ethha_1156"/>
<name>E6U501_ETHHY</name>
<dbReference type="NCBIfam" id="NF000940">
    <property type="entry name" value="PRK00094.1-2"/>
    <property type="match status" value="1"/>
</dbReference>
<evidence type="ECO:0000256" key="13">
    <source>
        <dbReference type="HAMAP-Rule" id="MF_00394"/>
    </source>
</evidence>
<evidence type="ECO:0000256" key="17">
    <source>
        <dbReference type="RuleBase" id="RU000437"/>
    </source>
</evidence>
<dbReference type="PRINTS" id="PR00077">
    <property type="entry name" value="GPDHDRGNASE"/>
</dbReference>
<dbReference type="GO" id="GO:0046168">
    <property type="term" value="P:glycerol-3-phosphate catabolic process"/>
    <property type="evidence" value="ECO:0007669"/>
    <property type="project" value="InterPro"/>
</dbReference>
<dbReference type="SUPFAM" id="SSF51735">
    <property type="entry name" value="NAD(P)-binding Rossmann-fold domains"/>
    <property type="match status" value="1"/>
</dbReference>
<keyword evidence="13" id="KW-0963">Cytoplasm</keyword>
<protein>
    <recommendedName>
        <fullName evidence="11 13">Glycerol-3-phosphate dehydrogenase [NAD(P)+]</fullName>
        <ecNumber evidence="10 13">1.1.1.94</ecNumber>
    </recommendedName>
    <alternativeName>
        <fullName evidence="13">NAD(P)(+)-dependent glycerol-3-phosphate dehydrogenase</fullName>
    </alternativeName>
    <alternativeName>
        <fullName evidence="12 13">NAD(P)H-dependent dihydroxyacetone-phosphate reductase</fullName>
    </alternativeName>
</protein>
<feature type="active site" description="Proton acceptor" evidence="13 14">
    <location>
        <position position="188"/>
    </location>
</feature>
<dbReference type="Pfam" id="PF01210">
    <property type="entry name" value="NAD_Gly3P_dh_N"/>
    <property type="match status" value="1"/>
</dbReference>
<dbReference type="GO" id="GO:0005829">
    <property type="term" value="C:cytosol"/>
    <property type="evidence" value="ECO:0007669"/>
    <property type="project" value="TreeGrafter"/>
</dbReference>
<comment type="function">
    <text evidence="13">Catalyzes the reduction of the glycolytic intermediate dihydroxyacetone phosphate (DHAP) to sn-glycerol 3-phosphate (G3P), the key precursor for phospholipid synthesis.</text>
</comment>
<feature type="binding site" evidence="15">
    <location>
        <begin position="252"/>
        <end position="253"/>
    </location>
    <ligand>
        <name>substrate</name>
    </ligand>
</feature>
<dbReference type="Pfam" id="PF07479">
    <property type="entry name" value="NAD_Gly3P_dh_C"/>
    <property type="match status" value="1"/>
</dbReference>
<feature type="binding site" evidence="13">
    <location>
        <position position="252"/>
    </location>
    <ligand>
        <name>NADPH</name>
        <dbReference type="ChEBI" id="CHEBI:57783"/>
    </ligand>
</feature>
<dbReference type="InterPro" id="IPR006109">
    <property type="entry name" value="G3P_DH_NAD-dep_C"/>
</dbReference>
<dbReference type="UniPathway" id="UPA00940"/>
<feature type="binding site" evidence="13">
    <location>
        <position position="137"/>
    </location>
    <ligand>
        <name>NADPH</name>
        <dbReference type="ChEBI" id="CHEBI:57783"/>
    </ligand>
</feature>
<feature type="binding site" evidence="15">
    <location>
        <position position="105"/>
    </location>
    <ligand>
        <name>substrate</name>
    </ligand>
</feature>
<evidence type="ECO:0000256" key="7">
    <source>
        <dbReference type="ARBA" id="ARBA00023209"/>
    </source>
</evidence>
<feature type="binding site" evidence="13">
    <location>
        <position position="253"/>
    </location>
    <ligand>
        <name>sn-glycerol 3-phosphate</name>
        <dbReference type="ChEBI" id="CHEBI:57597"/>
    </ligand>
</feature>
<feature type="binding site" evidence="13">
    <location>
        <position position="241"/>
    </location>
    <ligand>
        <name>sn-glycerol 3-phosphate</name>
        <dbReference type="ChEBI" id="CHEBI:57597"/>
    </ligand>
</feature>
<evidence type="ECO:0000256" key="1">
    <source>
        <dbReference type="ARBA" id="ARBA00011009"/>
    </source>
</evidence>
<comment type="catalytic activity">
    <reaction evidence="9">
        <text>sn-glycerol 3-phosphate + NADP(+) = dihydroxyacetone phosphate + NADPH + H(+)</text>
        <dbReference type="Rhea" id="RHEA:11096"/>
        <dbReference type="ChEBI" id="CHEBI:15378"/>
        <dbReference type="ChEBI" id="CHEBI:57597"/>
        <dbReference type="ChEBI" id="CHEBI:57642"/>
        <dbReference type="ChEBI" id="CHEBI:57783"/>
        <dbReference type="ChEBI" id="CHEBI:58349"/>
        <dbReference type="EC" id="1.1.1.94"/>
    </reaction>
    <physiologicalReaction direction="right-to-left" evidence="9">
        <dbReference type="Rhea" id="RHEA:11098"/>
    </physiologicalReaction>
</comment>
<dbReference type="EMBL" id="CP002400">
    <property type="protein sequence ID" value="ADU26707.1"/>
    <property type="molecule type" value="Genomic_DNA"/>
</dbReference>
<dbReference type="PROSITE" id="PS00957">
    <property type="entry name" value="NAD_G3PDH"/>
    <property type="match status" value="1"/>
</dbReference>
<feature type="domain" description="Glycerol-3-phosphate dehydrogenase NAD-dependent C-terminal" evidence="19">
    <location>
        <begin position="177"/>
        <end position="317"/>
    </location>
</feature>
<dbReference type="HOGENOM" id="CLU_033449_0_2_9"/>
<evidence type="ECO:0000256" key="16">
    <source>
        <dbReference type="PIRSR" id="PIRSR000114-3"/>
    </source>
</evidence>
<dbReference type="Gene3D" id="1.10.1040.10">
    <property type="entry name" value="N-(1-d-carboxylethyl)-l-norvaline Dehydrogenase, domain 2"/>
    <property type="match status" value="1"/>
</dbReference>
<evidence type="ECO:0000259" key="18">
    <source>
        <dbReference type="Pfam" id="PF01210"/>
    </source>
</evidence>
<dbReference type="AlphaFoldDB" id="E6U501"/>
<feature type="binding site" evidence="16">
    <location>
        <position position="252"/>
    </location>
    <ligand>
        <name>NAD(+)</name>
        <dbReference type="ChEBI" id="CHEBI:57540"/>
    </ligand>
</feature>
<dbReference type="Proteomes" id="UP000001551">
    <property type="component" value="Chromosome"/>
</dbReference>
<accession>E6U501</accession>
<feature type="binding site" evidence="13">
    <location>
        <position position="278"/>
    </location>
    <ligand>
        <name>NADPH</name>
        <dbReference type="ChEBI" id="CHEBI:57783"/>
    </ligand>
</feature>
<gene>
    <name evidence="13" type="primary">gpsA</name>
    <name evidence="20" type="ordered locus">Ethha_1156</name>
</gene>
<reference evidence="20 21" key="1">
    <citation type="submission" date="2010-12" db="EMBL/GenBank/DDBJ databases">
        <title>Complete sequence of Ethanoligenens harbinense YUAN-3.</title>
        <authorList>
            <person name="Lucas S."/>
            <person name="Copeland A."/>
            <person name="Lapidus A."/>
            <person name="Cheng J.-F."/>
            <person name="Bruce D."/>
            <person name="Goodwin L."/>
            <person name="Pitluck S."/>
            <person name="Chertkov O."/>
            <person name="Misra M."/>
            <person name="Detter J.C."/>
            <person name="Han C."/>
            <person name="Tapia R."/>
            <person name="Land M."/>
            <person name="Hauser L."/>
            <person name="Jeffries C."/>
            <person name="Kyrpides N."/>
            <person name="Ivanova N."/>
            <person name="Mikhailova N."/>
            <person name="Wang A."/>
            <person name="Mouttaki H."/>
            <person name="He Z."/>
            <person name="Zhou J."/>
            <person name="Hemme C.L."/>
            <person name="Woyke T."/>
        </authorList>
    </citation>
    <scope>NUCLEOTIDE SEQUENCE [LARGE SCALE GENOMIC DNA]</scope>
    <source>
        <strain evidence="21">DSM 18485 / JCM 12961 / CGMCC 1.5033 / YUAN-3</strain>
    </source>
</reference>
<keyword evidence="5 13" id="KW-0520">NAD</keyword>
<dbReference type="GO" id="GO:0141153">
    <property type="term" value="F:glycerol-3-phosphate dehydrogenase (NADP+) activity"/>
    <property type="evidence" value="ECO:0007669"/>
    <property type="project" value="RHEA"/>
</dbReference>
<dbReference type="InterPro" id="IPR011128">
    <property type="entry name" value="G3P_DH_NAD-dep_N"/>
</dbReference>
<feature type="binding site" evidence="13">
    <location>
        <position position="188"/>
    </location>
    <ligand>
        <name>sn-glycerol 3-phosphate</name>
        <dbReference type="ChEBI" id="CHEBI:57597"/>
    </ligand>
</feature>
<dbReference type="InterPro" id="IPR006168">
    <property type="entry name" value="G3P_DH_NAD-dep"/>
</dbReference>
<feature type="binding site" evidence="13">
    <location>
        <position position="33"/>
    </location>
    <ligand>
        <name>NADPH</name>
        <dbReference type="ChEBI" id="CHEBI:57783"/>
    </ligand>
</feature>
<feature type="binding site" evidence="13">
    <location>
        <position position="252"/>
    </location>
    <ligand>
        <name>sn-glycerol 3-phosphate</name>
        <dbReference type="ChEBI" id="CHEBI:57597"/>
    </ligand>
</feature>
<dbReference type="RefSeq" id="WP_013485068.1">
    <property type="nucleotide sequence ID" value="NC_014828.1"/>
</dbReference>
<feature type="binding site" evidence="13">
    <location>
        <position position="105"/>
    </location>
    <ligand>
        <name>NADPH</name>
        <dbReference type="ChEBI" id="CHEBI:57783"/>
    </ligand>
</feature>
<keyword evidence="3 13" id="KW-0521">NADP</keyword>
<evidence type="ECO:0000256" key="3">
    <source>
        <dbReference type="ARBA" id="ARBA00022857"/>
    </source>
</evidence>
<comment type="pathway">
    <text evidence="13">Membrane lipid metabolism; glycerophospholipid metabolism.</text>
</comment>
<evidence type="ECO:0000313" key="21">
    <source>
        <dbReference type="Proteomes" id="UP000001551"/>
    </source>
</evidence>
<organism evidence="20 21">
    <name type="scientific">Ethanoligenens harbinense (strain DSM 18485 / JCM 12961 / CGMCC 1.5033 / YUAN-3)</name>
    <dbReference type="NCBI Taxonomy" id="663278"/>
    <lineage>
        <taxon>Bacteria</taxon>
        <taxon>Bacillati</taxon>
        <taxon>Bacillota</taxon>
        <taxon>Clostridia</taxon>
        <taxon>Eubacteriales</taxon>
        <taxon>Oscillospiraceae</taxon>
        <taxon>Ethanoligenens</taxon>
    </lineage>
</organism>
<comment type="caution">
    <text evidence="13">Lacks conserved residue(s) required for the propagation of feature annotation.</text>
</comment>
<evidence type="ECO:0000256" key="8">
    <source>
        <dbReference type="ARBA" id="ARBA00023264"/>
    </source>
</evidence>
<dbReference type="HAMAP" id="MF_00394">
    <property type="entry name" value="NAD_Glyc3P_dehydrog"/>
    <property type="match status" value="1"/>
</dbReference>
<evidence type="ECO:0000256" key="14">
    <source>
        <dbReference type="PIRSR" id="PIRSR000114-1"/>
    </source>
</evidence>
<dbReference type="GO" id="GO:0005975">
    <property type="term" value="P:carbohydrate metabolic process"/>
    <property type="evidence" value="ECO:0007669"/>
    <property type="project" value="InterPro"/>
</dbReference>
<dbReference type="GO" id="GO:0046167">
    <property type="term" value="P:glycerol-3-phosphate biosynthetic process"/>
    <property type="evidence" value="ECO:0007669"/>
    <property type="project" value="UniProtKB-UniRule"/>
</dbReference>
<keyword evidence="13" id="KW-0547">Nucleotide-binding</keyword>
<evidence type="ECO:0000256" key="9">
    <source>
        <dbReference type="ARBA" id="ARBA00052716"/>
    </source>
</evidence>
<sequence>MAKIAVYGAGGWGTALAIMLCKAGHAVTLWSAHASTLERLQRDGQNSRLLPGVSLPPELAYSDANDIVSGADFAILAVPSGAVRETARRLSGLVRENTIVVNVAKGFEEHTLKRPSEVIGEELPGIKVATLSGPSHAEEVSRGVPTTVVAASQWQDAALAVQDAFMNPMFRIYVNPDIVGVEIGGATKNVIALAAGICDGLRLGDNPKAALMTRGITEMARLGMRLGGRAPTFAGLAGIGDLIVTCSSEHSRNRRAGIYIGQGMAATEAVAKVGMTVEGYTAAHTVHLLAERHGVDMPIVTECYRVLYEQKDPYTAICDLMQRQKKHEFEDVWLRGSNW</sequence>
<dbReference type="EC" id="1.1.1.94" evidence="10 13"/>
<comment type="similarity">
    <text evidence="1 13 17">Belongs to the NAD-dependent glycerol-3-phosphate dehydrogenase family.</text>
</comment>
<evidence type="ECO:0000256" key="2">
    <source>
        <dbReference type="ARBA" id="ARBA00022516"/>
    </source>
</evidence>
<feature type="binding site" evidence="13">
    <location>
        <position position="133"/>
    </location>
    <ligand>
        <name>sn-glycerol 3-phosphate</name>
        <dbReference type="ChEBI" id="CHEBI:57597"/>
    </ligand>
</feature>
<dbReference type="PANTHER" id="PTHR11728:SF1">
    <property type="entry name" value="GLYCEROL-3-PHOSPHATE DEHYDROGENASE [NAD(+)] 2, CHLOROPLASTIC"/>
    <property type="match status" value="1"/>
</dbReference>
<dbReference type="PIRSF" id="PIRSF000114">
    <property type="entry name" value="Glycerol-3-P_dh"/>
    <property type="match status" value="1"/>
</dbReference>
<keyword evidence="2 13" id="KW-0444">Lipid biosynthesis</keyword>
<evidence type="ECO:0000256" key="4">
    <source>
        <dbReference type="ARBA" id="ARBA00023002"/>
    </source>
</evidence>
<evidence type="ECO:0000256" key="12">
    <source>
        <dbReference type="ARBA" id="ARBA00080511"/>
    </source>
</evidence>
<dbReference type="SUPFAM" id="SSF48179">
    <property type="entry name" value="6-phosphogluconate dehydrogenase C-terminal domain-like"/>
    <property type="match status" value="1"/>
</dbReference>
<evidence type="ECO:0000256" key="15">
    <source>
        <dbReference type="PIRSR" id="PIRSR000114-2"/>
    </source>
</evidence>
<keyword evidence="4 13" id="KW-0560">Oxidoreductase</keyword>
<feature type="binding site" evidence="16">
    <location>
        <position position="137"/>
    </location>
    <ligand>
        <name>NAD(+)</name>
        <dbReference type="ChEBI" id="CHEBI:57540"/>
    </ligand>
</feature>
<dbReference type="GO" id="GO:0141152">
    <property type="term" value="F:glycerol-3-phosphate dehydrogenase (NAD+) activity"/>
    <property type="evidence" value="ECO:0007669"/>
    <property type="project" value="RHEA"/>
</dbReference>
<dbReference type="InterPro" id="IPR008927">
    <property type="entry name" value="6-PGluconate_DH-like_C_sf"/>
</dbReference>
<feature type="binding site" evidence="16">
    <location>
        <begin position="8"/>
        <end position="13"/>
    </location>
    <ligand>
        <name>NAD(+)</name>
        <dbReference type="ChEBI" id="CHEBI:57540"/>
    </ligand>
</feature>
<feature type="binding site" evidence="13">
    <location>
        <position position="135"/>
    </location>
    <ligand>
        <name>sn-glycerol 3-phosphate</name>
        <dbReference type="ChEBI" id="CHEBI:57597"/>
    </ligand>
</feature>
<evidence type="ECO:0000256" key="11">
    <source>
        <dbReference type="ARBA" id="ARBA00069372"/>
    </source>
</evidence>
<evidence type="ECO:0000256" key="10">
    <source>
        <dbReference type="ARBA" id="ARBA00066687"/>
    </source>
</evidence>
<feature type="binding site" evidence="13">
    <location>
        <position position="12"/>
    </location>
    <ligand>
        <name>NADPH</name>
        <dbReference type="ChEBI" id="CHEBI:57783"/>
    </ligand>
</feature>
<dbReference type="GO" id="GO:0051287">
    <property type="term" value="F:NAD binding"/>
    <property type="evidence" value="ECO:0007669"/>
    <property type="project" value="InterPro"/>
</dbReference>
<feature type="binding site" evidence="13">
    <location>
        <position position="251"/>
    </location>
    <ligand>
        <name>sn-glycerol 3-phosphate</name>
        <dbReference type="ChEBI" id="CHEBI:57597"/>
    </ligand>
</feature>
<dbReference type="PANTHER" id="PTHR11728">
    <property type="entry name" value="GLYCEROL-3-PHOSPHATE DEHYDROGENASE"/>
    <property type="match status" value="1"/>
</dbReference>
<evidence type="ECO:0000259" key="19">
    <source>
        <dbReference type="Pfam" id="PF07479"/>
    </source>
</evidence>
<dbReference type="eggNOG" id="COG0240">
    <property type="taxonomic scope" value="Bacteria"/>
</dbReference>
<proteinExistence type="inferred from homology"/>
<keyword evidence="21" id="KW-1185">Reference proteome</keyword>
<feature type="binding site" evidence="13">
    <location>
        <position position="105"/>
    </location>
    <ligand>
        <name>sn-glycerol 3-phosphate</name>
        <dbReference type="ChEBI" id="CHEBI:57597"/>
    </ligand>
</feature>
<dbReference type="GO" id="GO:0008654">
    <property type="term" value="P:phospholipid biosynthetic process"/>
    <property type="evidence" value="ECO:0007669"/>
    <property type="project" value="UniProtKB-KW"/>
</dbReference>
<keyword evidence="8 13" id="KW-1208">Phospholipid metabolism</keyword>
<evidence type="ECO:0000313" key="20">
    <source>
        <dbReference type="EMBL" id="ADU26707.1"/>
    </source>
</evidence>
<dbReference type="Gene3D" id="3.40.50.720">
    <property type="entry name" value="NAD(P)-binding Rossmann-like Domain"/>
    <property type="match status" value="1"/>
</dbReference>
<dbReference type="STRING" id="663278.Ethha_1156"/>
<evidence type="ECO:0000256" key="5">
    <source>
        <dbReference type="ARBA" id="ARBA00023027"/>
    </source>
</evidence>
<dbReference type="InterPro" id="IPR036291">
    <property type="entry name" value="NAD(P)-bd_dom_sf"/>
</dbReference>
<comment type="subcellular location">
    <subcellularLocation>
        <location evidence="13">Cytoplasm</location>
    </subcellularLocation>
</comment>
<keyword evidence="6 13" id="KW-0443">Lipid metabolism</keyword>
<evidence type="ECO:0000256" key="6">
    <source>
        <dbReference type="ARBA" id="ARBA00023098"/>
    </source>
</evidence>
<keyword evidence="7 13" id="KW-0594">Phospholipid biosynthesis</keyword>
<dbReference type="FunFam" id="1.10.1040.10:FF:000001">
    <property type="entry name" value="Glycerol-3-phosphate dehydrogenase [NAD(P)+]"/>
    <property type="match status" value="1"/>
</dbReference>